<dbReference type="GO" id="GO:1904095">
    <property type="term" value="P:negative regulation of endosperm development"/>
    <property type="evidence" value="ECO:0007669"/>
    <property type="project" value="EnsemblPlants"/>
</dbReference>
<dbReference type="GO" id="GO:0055089">
    <property type="term" value="P:fatty acid homeostasis"/>
    <property type="evidence" value="ECO:0007669"/>
    <property type="project" value="EnsemblPlants"/>
</dbReference>
<dbReference type="GO" id="GO:0000978">
    <property type="term" value="F:RNA polymerase II cis-regulatory region sequence-specific DNA binding"/>
    <property type="evidence" value="ECO:0007669"/>
    <property type="project" value="TreeGrafter"/>
</dbReference>
<dbReference type="OMA" id="DDIHMLM"/>
<dbReference type="GO" id="GO:0009960">
    <property type="term" value="P:endosperm development"/>
    <property type="evidence" value="ECO:0007669"/>
    <property type="project" value="EnsemblPlants"/>
</dbReference>
<dbReference type="Proteomes" id="UP000029120">
    <property type="component" value="Chromosome 5"/>
</dbReference>
<dbReference type="InterPro" id="IPR017930">
    <property type="entry name" value="Myb_dom"/>
</dbReference>
<keyword evidence="2" id="KW-0677">Repeat</keyword>
<dbReference type="EMBL" id="CM002873">
    <property type="protein sequence ID" value="KFK33687.1"/>
    <property type="molecule type" value="Genomic_DNA"/>
</dbReference>
<keyword evidence="5" id="KW-0804">Transcription</keyword>
<comment type="subcellular location">
    <subcellularLocation>
        <location evidence="1">Nucleus</location>
    </subcellularLocation>
</comment>
<evidence type="ECO:0000256" key="2">
    <source>
        <dbReference type="ARBA" id="ARBA00022737"/>
    </source>
</evidence>
<evidence type="ECO:0000313" key="10">
    <source>
        <dbReference type="Proteomes" id="UP000029120"/>
    </source>
</evidence>
<sequence>MRRGCKSIKKANIIKGQWTSEEDRLLVQLVESHGTKKWSQIAKMLEGRVGKQCRERWHNHLRPDIKKDVWSEEEDRILIEAHKEIGNKWAEMARKLPGRTENTIKNHWNATKRRQHSRRAKGKDEISLALGSNTLQNYIRSVTYNDDTLLTMSSTNANPNDGPENMREEGTQTLPLELMTTTCESGSSSTCDSVSVSRSGVTTEIDEPMTDSWMVMHGCDEVMLKEIALLEMIAHGRL</sequence>
<evidence type="ECO:0000256" key="3">
    <source>
        <dbReference type="ARBA" id="ARBA00023015"/>
    </source>
</evidence>
<evidence type="ECO:0000313" key="9">
    <source>
        <dbReference type="EMBL" id="KFK33687.1"/>
    </source>
</evidence>
<dbReference type="GO" id="GO:0010439">
    <property type="term" value="P:regulation of glucosinolate biosynthetic process"/>
    <property type="evidence" value="ECO:0007669"/>
    <property type="project" value="EnsemblPlants"/>
</dbReference>
<dbReference type="GO" id="GO:0045995">
    <property type="term" value="P:regulation of embryonic development"/>
    <property type="evidence" value="ECO:0007669"/>
    <property type="project" value="EnsemblPlants"/>
</dbReference>
<dbReference type="InterPro" id="IPR009057">
    <property type="entry name" value="Homeodomain-like_sf"/>
</dbReference>
<accession>A0A087GUY5</accession>
<evidence type="ECO:0000256" key="1">
    <source>
        <dbReference type="ARBA" id="ARBA00004123"/>
    </source>
</evidence>
<dbReference type="GO" id="GO:0000981">
    <property type="term" value="F:DNA-binding transcription factor activity, RNA polymerase II-specific"/>
    <property type="evidence" value="ECO:0007669"/>
    <property type="project" value="TreeGrafter"/>
</dbReference>
<keyword evidence="3" id="KW-0805">Transcription regulation</keyword>
<dbReference type="AlphaFoldDB" id="A0A087GUY5"/>
<keyword evidence="10" id="KW-1185">Reference proteome</keyword>
<dbReference type="PANTHER" id="PTHR45614:SF273">
    <property type="entry name" value="MYB DOMAIN PROTEIN 100-RELATED"/>
    <property type="match status" value="1"/>
</dbReference>
<reference evidence="10" key="1">
    <citation type="journal article" date="2015" name="Nat. Plants">
        <title>Genome expansion of Arabis alpina linked with retrotransposition and reduced symmetric DNA methylation.</title>
        <authorList>
            <person name="Willing E.M."/>
            <person name="Rawat V."/>
            <person name="Mandakova T."/>
            <person name="Maumus F."/>
            <person name="James G.V."/>
            <person name="Nordstroem K.J."/>
            <person name="Becker C."/>
            <person name="Warthmann N."/>
            <person name="Chica C."/>
            <person name="Szarzynska B."/>
            <person name="Zytnicki M."/>
            <person name="Albani M.C."/>
            <person name="Kiefer C."/>
            <person name="Bergonzi S."/>
            <person name="Castaings L."/>
            <person name="Mateos J.L."/>
            <person name="Berns M.C."/>
            <person name="Bujdoso N."/>
            <person name="Piofczyk T."/>
            <person name="de Lorenzo L."/>
            <person name="Barrero-Sicilia C."/>
            <person name="Mateos I."/>
            <person name="Piednoel M."/>
            <person name="Hagmann J."/>
            <person name="Chen-Min-Tao R."/>
            <person name="Iglesias-Fernandez R."/>
            <person name="Schuster S.C."/>
            <person name="Alonso-Blanco C."/>
            <person name="Roudier F."/>
            <person name="Carbonero P."/>
            <person name="Paz-Ares J."/>
            <person name="Davis S.J."/>
            <person name="Pecinka A."/>
            <person name="Quesneville H."/>
            <person name="Colot V."/>
            <person name="Lysak M.A."/>
            <person name="Weigel D."/>
            <person name="Coupland G."/>
            <person name="Schneeberger K."/>
        </authorList>
    </citation>
    <scope>NUCLEOTIDE SEQUENCE [LARGE SCALE GENOMIC DNA]</scope>
    <source>
        <strain evidence="10">cv. Pajares</strain>
    </source>
</reference>
<dbReference type="GO" id="GO:2001280">
    <property type="term" value="P:positive regulation of unsaturated fatty acid biosynthetic process"/>
    <property type="evidence" value="ECO:0007669"/>
    <property type="project" value="EnsemblPlants"/>
</dbReference>
<evidence type="ECO:0000256" key="5">
    <source>
        <dbReference type="ARBA" id="ARBA00023163"/>
    </source>
</evidence>
<dbReference type="CDD" id="cd00167">
    <property type="entry name" value="SANT"/>
    <property type="match status" value="2"/>
</dbReference>
<dbReference type="SUPFAM" id="SSF46689">
    <property type="entry name" value="Homeodomain-like"/>
    <property type="match status" value="1"/>
</dbReference>
<dbReference type="eggNOG" id="KOG0048">
    <property type="taxonomic scope" value="Eukaryota"/>
</dbReference>
<keyword evidence="4" id="KW-0238">DNA-binding</keyword>
<name>A0A087GUY5_ARAAL</name>
<dbReference type="GO" id="GO:2000692">
    <property type="term" value="P:negative regulation of seed maturation"/>
    <property type="evidence" value="ECO:0007669"/>
    <property type="project" value="EnsemblPlants"/>
</dbReference>
<dbReference type="PROSITE" id="PS50090">
    <property type="entry name" value="MYB_LIKE"/>
    <property type="match status" value="2"/>
</dbReference>
<organism evidence="9 10">
    <name type="scientific">Arabis alpina</name>
    <name type="common">Alpine rock-cress</name>
    <dbReference type="NCBI Taxonomy" id="50452"/>
    <lineage>
        <taxon>Eukaryota</taxon>
        <taxon>Viridiplantae</taxon>
        <taxon>Streptophyta</taxon>
        <taxon>Embryophyta</taxon>
        <taxon>Tracheophyta</taxon>
        <taxon>Spermatophyta</taxon>
        <taxon>Magnoliopsida</taxon>
        <taxon>eudicotyledons</taxon>
        <taxon>Gunneridae</taxon>
        <taxon>Pentapetalae</taxon>
        <taxon>rosids</taxon>
        <taxon>malvids</taxon>
        <taxon>Brassicales</taxon>
        <taxon>Brassicaceae</taxon>
        <taxon>Arabideae</taxon>
        <taxon>Arabis</taxon>
    </lineage>
</organism>
<dbReference type="GO" id="GO:0005634">
    <property type="term" value="C:nucleus"/>
    <property type="evidence" value="ECO:0007669"/>
    <property type="project" value="UniProtKB-SubCell"/>
</dbReference>
<feature type="domain" description="HTH myb-type" evidence="8">
    <location>
        <begin position="10"/>
        <end position="65"/>
    </location>
</feature>
<dbReference type="GO" id="GO:0010228">
    <property type="term" value="P:vegetative to reproductive phase transition of meristem"/>
    <property type="evidence" value="ECO:0007669"/>
    <property type="project" value="EnsemblPlants"/>
</dbReference>
<dbReference type="FunFam" id="1.10.10.60:FF:000381">
    <property type="entry name" value="Transcription factor MYB119"/>
    <property type="match status" value="1"/>
</dbReference>
<gene>
    <name evidence="9" type="ordered locus">AALP_Aa5g046700</name>
</gene>
<evidence type="ECO:0000256" key="6">
    <source>
        <dbReference type="ARBA" id="ARBA00023242"/>
    </source>
</evidence>
<dbReference type="GO" id="GO:0045893">
    <property type="term" value="P:positive regulation of DNA-templated transcription"/>
    <property type="evidence" value="ECO:0007669"/>
    <property type="project" value="EnsemblPlants"/>
</dbReference>
<protein>
    <submittedName>
        <fullName evidence="9">Uncharacterized protein</fullName>
    </submittedName>
</protein>
<dbReference type="GO" id="GO:0010262">
    <property type="term" value="P:somatic embryogenesis"/>
    <property type="evidence" value="ECO:0007669"/>
    <property type="project" value="EnsemblPlants"/>
</dbReference>
<evidence type="ECO:0000259" key="7">
    <source>
        <dbReference type="PROSITE" id="PS50090"/>
    </source>
</evidence>
<dbReference type="PROSITE" id="PS51294">
    <property type="entry name" value="HTH_MYB"/>
    <property type="match status" value="2"/>
</dbReference>
<dbReference type="InterPro" id="IPR001005">
    <property type="entry name" value="SANT/Myb"/>
</dbReference>
<dbReference type="Pfam" id="PF13921">
    <property type="entry name" value="Myb_DNA-bind_6"/>
    <property type="match status" value="1"/>
</dbReference>
<dbReference type="FunFam" id="1.10.10.60:FF:000010">
    <property type="entry name" value="Transcriptional activator Myb isoform A"/>
    <property type="match status" value="1"/>
</dbReference>
<dbReference type="Gene3D" id="1.10.10.60">
    <property type="entry name" value="Homeodomain-like"/>
    <property type="match status" value="2"/>
</dbReference>
<keyword evidence="6" id="KW-0539">Nucleus</keyword>
<feature type="domain" description="HTH myb-type" evidence="8">
    <location>
        <begin position="66"/>
        <end position="116"/>
    </location>
</feature>
<evidence type="ECO:0000256" key="4">
    <source>
        <dbReference type="ARBA" id="ARBA00023125"/>
    </source>
</evidence>
<dbReference type="OrthoDB" id="2143914at2759"/>
<feature type="domain" description="Myb-like" evidence="7">
    <location>
        <begin position="62"/>
        <end position="112"/>
    </location>
</feature>
<dbReference type="Gramene" id="KFK33687">
    <property type="protein sequence ID" value="KFK33687"/>
    <property type="gene ID" value="AALP_AA5G046700"/>
</dbReference>
<proteinExistence type="predicted"/>
<dbReference type="SMART" id="SM00717">
    <property type="entry name" value="SANT"/>
    <property type="match status" value="2"/>
</dbReference>
<evidence type="ECO:0000259" key="8">
    <source>
        <dbReference type="PROSITE" id="PS51294"/>
    </source>
</evidence>
<dbReference type="PANTHER" id="PTHR45614">
    <property type="entry name" value="MYB PROTEIN-RELATED"/>
    <property type="match status" value="1"/>
</dbReference>
<feature type="domain" description="Myb-like" evidence="7">
    <location>
        <begin position="10"/>
        <end position="61"/>
    </location>
</feature>
<dbReference type="InterPro" id="IPR050560">
    <property type="entry name" value="MYB_TF"/>
</dbReference>